<feature type="transmembrane region" description="Helical" evidence="9">
    <location>
        <begin position="374"/>
        <end position="396"/>
    </location>
</feature>
<dbReference type="SUPFAM" id="SSF103473">
    <property type="entry name" value="MFS general substrate transporter"/>
    <property type="match status" value="1"/>
</dbReference>
<dbReference type="AlphaFoldDB" id="A0A507AK54"/>
<evidence type="ECO:0000256" key="1">
    <source>
        <dbReference type="ARBA" id="ARBA00004141"/>
    </source>
</evidence>
<dbReference type="EMBL" id="SKBQ01000061">
    <property type="protein sequence ID" value="TPX09902.1"/>
    <property type="molecule type" value="Genomic_DNA"/>
</dbReference>
<evidence type="ECO:0000256" key="5">
    <source>
        <dbReference type="ARBA" id="ARBA00022989"/>
    </source>
</evidence>
<feature type="transmembrane region" description="Helical" evidence="9">
    <location>
        <begin position="133"/>
        <end position="152"/>
    </location>
</feature>
<evidence type="ECO:0000256" key="6">
    <source>
        <dbReference type="ARBA" id="ARBA00023136"/>
    </source>
</evidence>
<evidence type="ECO:0000256" key="9">
    <source>
        <dbReference type="SAM" id="Phobius"/>
    </source>
</evidence>
<feature type="transmembrane region" description="Helical" evidence="9">
    <location>
        <begin position="100"/>
        <end position="121"/>
    </location>
</feature>
<comment type="caution">
    <text evidence="11">The sequence shown here is derived from an EMBL/GenBank/DDBJ whole genome shotgun (WGS) entry which is preliminary data.</text>
</comment>
<dbReference type="PANTHER" id="PTHR48022">
    <property type="entry name" value="PLASTIDIC GLUCOSE TRANSPORTER 4"/>
    <property type="match status" value="1"/>
</dbReference>
<accession>A0A507AK54</accession>
<dbReference type="InterPro" id="IPR003663">
    <property type="entry name" value="Sugar/inositol_transpt"/>
</dbReference>
<feature type="transmembrane region" description="Helical" evidence="9">
    <location>
        <begin position="350"/>
        <end position="367"/>
    </location>
</feature>
<dbReference type="OrthoDB" id="6612291at2759"/>
<feature type="transmembrane region" description="Helical" evidence="9">
    <location>
        <begin position="158"/>
        <end position="179"/>
    </location>
</feature>
<sequence length="541" mass="60526">MADNHHVKTAQKLADQAIQDKLGLDAFQEAKQATEEEHAQTLKQALRENRKAVIWSMAISMCIIMEGYDTILIGNFFAYPEFQKKFGHYYPELGKWQVSGPWQTGLTMAATCGAIIGGLANGWFASRLGYRKVLMAAMMALNCFLFIVFFATGREMLLAGQVLCGLCWGVFATLAPAYASEVCPTNLRGYMTTYVNLCWAIGQLLAAGVLRGCLHIHGEMGYRIPFALQWMWPTPIIVLAWFAPESPWFLVRSDRLEEAKHSIHRLSGDKTEAQINAQLAMMLHTTTVESQVSKGATYLDCFRGVNIRRSEICMLAFVGQILSGSSFAYTPTYFFTSAGMESARAFEMGLGAKAFGFIGTVCSWFLITRFGRRTLYVSGLGCLFIILFIIGILNVAAHDRALWPSGALCVVWLFVYSLTIGPVTYSIISETSSVRLRPLAVVLARNAYQVVNIISIVLQTYMMNPTEWNLQGKTGFVWGSTCFCMFVWSFFRMPEVKGRTYEELDILFKHKVPARKFASTEVDAYGERSAEPEVKEEQATK</sequence>
<name>A0A507AK54_9PEZI</name>
<dbReference type="InterPro" id="IPR036259">
    <property type="entry name" value="MFS_trans_sf"/>
</dbReference>
<dbReference type="Pfam" id="PF00083">
    <property type="entry name" value="Sugar_tr"/>
    <property type="match status" value="1"/>
</dbReference>
<dbReference type="InParanoid" id="A0A507AK54"/>
<keyword evidence="12" id="KW-1185">Reference proteome</keyword>
<protein>
    <recommendedName>
        <fullName evidence="10">Major facilitator superfamily (MFS) profile domain-containing protein</fullName>
    </recommendedName>
</protein>
<dbReference type="PROSITE" id="PS00217">
    <property type="entry name" value="SUGAR_TRANSPORT_2"/>
    <property type="match status" value="1"/>
</dbReference>
<evidence type="ECO:0000313" key="11">
    <source>
        <dbReference type="EMBL" id="TPX09902.1"/>
    </source>
</evidence>
<feature type="transmembrane region" description="Helical" evidence="9">
    <location>
        <begin position="475"/>
        <end position="491"/>
    </location>
</feature>
<dbReference type="GO" id="GO:0016020">
    <property type="term" value="C:membrane"/>
    <property type="evidence" value="ECO:0007669"/>
    <property type="project" value="UniProtKB-SubCell"/>
</dbReference>
<dbReference type="InterPro" id="IPR005829">
    <property type="entry name" value="Sugar_transporter_CS"/>
</dbReference>
<organism evidence="11 12">
    <name type="scientific">Thyridium curvatum</name>
    <dbReference type="NCBI Taxonomy" id="1093900"/>
    <lineage>
        <taxon>Eukaryota</taxon>
        <taxon>Fungi</taxon>
        <taxon>Dikarya</taxon>
        <taxon>Ascomycota</taxon>
        <taxon>Pezizomycotina</taxon>
        <taxon>Sordariomycetes</taxon>
        <taxon>Sordariomycetidae</taxon>
        <taxon>Thyridiales</taxon>
        <taxon>Thyridiaceae</taxon>
        <taxon>Thyridium</taxon>
    </lineage>
</organism>
<evidence type="ECO:0000256" key="8">
    <source>
        <dbReference type="SAM" id="MobiDB-lite"/>
    </source>
</evidence>
<feature type="transmembrane region" description="Helical" evidence="9">
    <location>
        <begin position="402"/>
        <end position="428"/>
    </location>
</feature>
<evidence type="ECO:0000256" key="4">
    <source>
        <dbReference type="ARBA" id="ARBA00022692"/>
    </source>
</evidence>
<dbReference type="Gene3D" id="1.20.1250.20">
    <property type="entry name" value="MFS general substrate transporter like domains"/>
    <property type="match status" value="1"/>
</dbReference>
<dbReference type="InterPro" id="IPR050360">
    <property type="entry name" value="MFS_Sugar_Transporters"/>
</dbReference>
<dbReference type="PANTHER" id="PTHR48022:SF83">
    <property type="entry name" value="MAJOR FACILITATOR SUPERFAMILY (MFS) PROFILE DOMAIN-CONTAINING PROTEIN"/>
    <property type="match status" value="1"/>
</dbReference>
<keyword evidence="5 9" id="KW-1133">Transmembrane helix</keyword>
<feature type="transmembrane region" description="Helical" evidence="9">
    <location>
        <begin position="52"/>
        <end position="80"/>
    </location>
</feature>
<dbReference type="GeneID" id="41976371"/>
<feature type="transmembrane region" description="Helical" evidence="9">
    <location>
        <begin position="312"/>
        <end position="330"/>
    </location>
</feature>
<dbReference type="InterPro" id="IPR020846">
    <property type="entry name" value="MFS_dom"/>
</dbReference>
<feature type="transmembrane region" description="Helical" evidence="9">
    <location>
        <begin position="230"/>
        <end position="251"/>
    </location>
</feature>
<keyword evidence="6 9" id="KW-0472">Membrane</keyword>
<evidence type="ECO:0000259" key="10">
    <source>
        <dbReference type="PROSITE" id="PS50850"/>
    </source>
</evidence>
<keyword evidence="4 9" id="KW-0812">Transmembrane</keyword>
<evidence type="ECO:0000313" key="12">
    <source>
        <dbReference type="Proteomes" id="UP000319257"/>
    </source>
</evidence>
<evidence type="ECO:0000256" key="3">
    <source>
        <dbReference type="ARBA" id="ARBA00022448"/>
    </source>
</evidence>
<dbReference type="FunFam" id="1.20.1250.20:FF:000078">
    <property type="entry name" value="MFS maltose transporter, putative"/>
    <property type="match status" value="1"/>
</dbReference>
<feature type="domain" description="Major facilitator superfamily (MFS) profile" evidence="10">
    <location>
        <begin position="55"/>
        <end position="497"/>
    </location>
</feature>
<comment type="similarity">
    <text evidence="2 7">Belongs to the major facilitator superfamily. Sugar transporter (TC 2.A.1.1) family.</text>
</comment>
<feature type="region of interest" description="Disordered" evidence="8">
    <location>
        <begin position="522"/>
        <end position="541"/>
    </location>
</feature>
<gene>
    <name evidence="11" type="ORF">E0L32_008924</name>
</gene>
<reference evidence="11 12" key="1">
    <citation type="submission" date="2019-06" db="EMBL/GenBank/DDBJ databases">
        <title>Draft genome sequence of the filamentous fungus Phialemoniopsis curvata isolated from diesel fuel.</title>
        <authorList>
            <person name="Varaljay V.A."/>
            <person name="Lyon W.J."/>
            <person name="Crouch A.L."/>
            <person name="Drake C.E."/>
            <person name="Hollomon J.M."/>
            <person name="Nadeau L.J."/>
            <person name="Nunn H.S."/>
            <person name="Stevenson B.S."/>
            <person name="Bojanowski C.L."/>
            <person name="Crookes-Goodson W.J."/>
        </authorList>
    </citation>
    <scope>NUCLEOTIDE SEQUENCE [LARGE SCALE GENOMIC DNA]</scope>
    <source>
        <strain evidence="11 12">D216</strain>
    </source>
</reference>
<dbReference type="GO" id="GO:0005351">
    <property type="term" value="F:carbohydrate:proton symporter activity"/>
    <property type="evidence" value="ECO:0007669"/>
    <property type="project" value="TreeGrafter"/>
</dbReference>
<dbReference type="PROSITE" id="PS50850">
    <property type="entry name" value="MFS"/>
    <property type="match status" value="1"/>
</dbReference>
<dbReference type="Proteomes" id="UP000319257">
    <property type="component" value="Unassembled WGS sequence"/>
</dbReference>
<feature type="compositionally biased region" description="Basic and acidic residues" evidence="8">
    <location>
        <begin position="525"/>
        <end position="541"/>
    </location>
</feature>
<dbReference type="NCBIfam" id="TIGR00879">
    <property type="entry name" value="SP"/>
    <property type="match status" value="1"/>
</dbReference>
<proteinExistence type="inferred from homology"/>
<feature type="transmembrane region" description="Helical" evidence="9">
    <location>
        <begin position="440"/>
        <end position="463"/>
    </location>
</feature>
<evidence type="ECO:0000256" key="7">
    <source>
        <dbReference type="RuleBase" id="RU003346"/>
    </source>
</evidence>
<feature type="transmembrane region" description="Helical" evidence="9">
    <location>
        <begin position="191"/>
        <end position="210"/>
    </location>
</feature>
<dbReference type="InterPro" id="IPR005828">
    <property type="entry name" value="MFS_sugar_transport-like"/>
</dbReference>
<dbReference type="RefSeq" id="XP_030991613.1">
    <property type="nucleotide sequence ID" value="XM_031143832.1"/>
</dbReference>
<evidence type="ECO:0000256" key="2">
    <source>
        <dbReference type="ARBA" id="ARBA00010992"/>
    </source>
</evidence>
<comment type="subcellular location">
    <subcellularLocation>
        <location evidence="1">Membrane</location>
        <topology evidence="1">Multi-pass membrane protein</topology>
    </subcellularLocation>
</comment>
<keyword evidence="3 7" id="KW-0813">Transport</keyword>